<feature type="chain" id="PRO_5044648198" evidence="2">
    <location>
        <begin position="22"/>
        <end position="581"/>
    </location>
</feature>
<dbReference type="GO" id="GO:0008745">
    <property type="term" value="F:N-acetylmuramoyl-L-alanine amidase activity"/>
    <property type="evidence" value="ECO:0007669"/>
    <property type="project" value="InterPro"/>
</dbReference>
<evidence type="ECO:0000313" key="8">
    <source>
        <dbReference type="RefSeq" id="XP_020824923.1"/>
    </source>
</evidence>
<evidence type="ECO:0000259" key="3">
    <source>
        <dbReference type="SMART" id="SM00701"/>
    </source>
</evidence>
<gene>
    <name evidence="5 6 7 8" type="primary">PGLYRP2</name>
</gene>
<feature type="signal peptide" evidence="2">
    <location>
        <begin position="1"/>
        <end position="21"/>
    </location>
</feature>
<feature type="domain" description="Peptidoglycan recognition protein family" evidence="3">
    <location>
        <begin position="356"/>
        <end position="495"/>
    </location>
</feature>
<dbReference type="RefSeq" id="XP_020824919.1">
    <property type="nucleotide sequence ID" value="XM_020969260.1"/>
</dbReference>
<dbReference type="PANTHER" id="PTHR11022">
    <property type="entry name" value="PEPTIDOGLYCAN RECOGNITION PROTEIN"/>
    <property type="match status" value="1"/>
</dbReference>
<dbReference type="InterPro" id="IPR036505">
    <property type="entry name" value="Amidase/PGRP_sf"/>
</dbReference>
<dbReference type="KEGG" id="pcw:110196134"/>
<dbReference type="AlphaFoldDB" id="A0A6P5J138"/>
<organism evidence="4 7">
    <name type="scientific">Phascolarctos cinereus</name>
    <name type="common">Koala</name>
    <dbReference type="NCBI Taxonomy" id="38626"/>
    <lineage>
        <taxon>Eukaryota</taxon>
        <taxon>Metazoa</taxon>
        <taxon>Chordata</taxon>
        <taxon>Craniata</taxon>
        <taxon>Vertebrata</taxon>
        <taxon>Euteleostomi</taxon>
        <taxon>Mammalia</taxon>
        <taxon>Metatheria</taxon>
        <taxon>Diprotodontia</taxon>
        <taxon>Phascolarctidae</taxon>
        <taxon>Phascolarctos</taxon>
    </lineage>
</organism>
<evidence type="ECO:0000313" key="7">
    <source>
        <dbReference type="RefSeq" id="XP_020824921.1"/>
    </source>
</evidence>
<keyword evidence="2" id="KW-0732">Signal</keyword>
<accession>A0A6P5J138</accession>
<dbReference type="GeneID" id="110196134"/>
<evidence type="ECO:0000313" key="6">
    <source>
        <dbReference type="RefSeq" id="XP_020824920.1"/>
    </source>
</evidence>
<dbReference type="InterPro" id="IPR006619">
    <property type="entry name" value="PGRP_domain_met/bac"/>
</dbReference>
<dbReference type="SUPFAM" id="SSF55846">
    <property type="entry name" value="N-acetylmuramoyl-L-alanine amidase-like"/>
    <property type="match status" value="1"/>
</dbReference>
<evidence type="ECO:0000313" key="4">
    <source>
        <dbReference type="Proteomes" id="UP000515140"/>
    </source>
</evidence>
<dbReference type="Gene3D" id="3.40.80.10">
    <property type="entry name" value="Peptidoglycan recognition protein-like"/>
    <property type="match status" value="1"/>
</dbReference>
<dbReference type="RefSeq" id="XP_020824920.1">
    <property type="nucleotide sequence ID" value="XM_020969261.1"/>
</dbReference>
<evidence type="ECO:0000256" key="1">
    <source>
        <dbReference type="SAM" id="MobiDB-lite"/>
    </source>
</evidence>
<proteinExistence type="predicted"/>
<dbReference type="PANTHER" id="PTHR11022:SF66">
    <property type="entry name" value="N-ACETYLMURAMOYL-L-ALANINE AMIDASE"/>
    <property type="match status" value="1"/>
</dbReference>
<dbReference type="InterPro" id="IPR015510">
    <property type="entry name" value="PGRP"/>
</dbReference>
<dbReference type="Proteomes" id="UP000515140">
    <property type="component" value="Unplaced"/>
</dbReference>
<dbReference type="GO" id="GO:0009253">
    <property type="term" value="P:peptidoglycan catabolic process"/>
    <property type="evidence" value="ECO:0007669"/>
    <property type="project" value="InterPro"/>
</dbReference>
<keyword evidence="4" id="KW-1185">Reference proteome</keyword>
<sequence>MLLWGCLFIMLDVLLQPEFRAASLPLHMDSVIQILAQIEQEAPILHPTVPGLLLMSGSPIDFFQHQLLSGVPSPAELQLDLLGPELRALAISLIQHRVGSGQEHGVVLAPDGSTVAVEPLLAGLQVGLHGRRAMAIPLEFRSSPSEVRDAHKEKGLTLAPQVSTTLQDVGDISLDPTILPDVHANSPTSVDNLLAVTLARALGIAFLPGPGTHTPKGLGPDGCWDEISAPKTFSLLSSESPSALTVAFLNGALDGALLGDYLSRGPKPHSPLSHILTQYYGAGVGGDPQFRSNFRRDNGAKLTSQEALAQQVWGSLLLIQELEPSHPHLVNLSQAQLAEVATQAAKEFTEAFLECPAILPRCRWEAAPYRGSPRMLNLPLGFLYVHHTYEPHKPCTSFSQCAADMRSMQRFHQDTRGWDDIGYRLRRLHHRQLHCHTARGSLLEDRSRHPPTLRPARGPPSAGLHRARSPAASPHRLPRGRPLPAHQHVAALRVRLNRIPDRFSILAPDSTPRTSLNFISCTLIMAPFRYLNQLSMSILSSDLLVLFTLLPTSGGSHRSSPWPGGEEESLKKRYLSISSTP</sequence>
<dbReference type="GeneTree" id="ENSGT00940000158718"/>
<protein>
    <submittedName>
        <fullName evidence="5 6">N-acetylmuramoyl-L-alanine amidase isoform X1</fullName>
    </submittedName>
</protein>
<dbReference type="SMART" id="SM00701">
    <property type="entry name" value="PGRP"/>
    <property type="match status" value="1"/>
</dbReference>
<evidence type="ECO:0000256" key="2">
    <source>
        <dbReference type="SAM" id="SignalP"/>
    </source>
</evidence>
<evidence type="ECO:0000313" key="5">
    <source>
        <dbReference type="RefSeq" id="XP_020824919.1"/>
    </source>
</evidence>
<dbReference type="CTD" id="114770"/>
<feature type="region of interest" description="Disordered" evidence="1">
    <location>
        <begin position="444"/>
        <end position="484"/>
    </location>
</feature>
<name>A0A6P5J138_PHACI</name>
<dbReference type="RefSeq" id="XP_020824921.1">
    <property type="nucleotide sequence ID" value="XM_020969262.1"/>
</dbReference>
<feature type="region of interest" description="Disordered" evidence="1">
    <location>
        <begin position="553"/>
        <end position="581"/>
    </location>
</feature>
<dbReference type="GO" id="GO:0008270">
    <property type="term" value="F:zinc ion binding"/>
    <property type="evidence" value="ECO:0007669"/>
    <property type="project" value="InterPro"/>
</dbReference>
<reference evidence="5 6" key="1">
    <citation type="submission" date="2025-04" db="UniProtKB">
        <authorList>
            <consortium name="RefSeq"/>
        </authorList>
    </citation>
    <scope>IDENTIFICATION</scope>
    <source>
        <tissue evidence="5 6">Spleen</tissue>
    </source>
</reference>
<dbReference type="RefSeq" id="XP_020824923.1">
    <property type="nucleotide sequence ID" value="XM_020969264.1"/>
</dbReference>